<gene>
    <name evidence="2" type="primary">zgc:174945</name>
</gene>
<evidence type="ECO:0000313" key="2">
    <source>
        <dbReference type="RefSeq" id="XP_073805461.1"/>
    </source>
</evidence>
<dbReference type="Proteomes" id="UP000000437">
    <property type="component" value="Chromosome 1"/>
</dbReference>
<evidence type="ECO:0000313" key="1">
    <source>
        <dbReference type="Proteomes" id="UP000000437"/>
    </source>
</evidence>
<organism evidence="1 2">
    <name type="scientific">Danio rerio</name>
    <name type="common">Zebrafish</name>
    <name type="synonym">Brachydanio rerio</name>
    <dbReference type="NCBI Taxonomy" id="7955"/>
    <lineage>
        <taxon>Eukaryota</taxon>
        <taxon>Metazoa</taxon>
        <taxon>Chordata</taxon>
        <taxon>Craniata</taxon>
        <taxon>Vertebrata</taxon>
        <taxon>Euteleostomi</taxon>
        <taxon>Actinopterygii</taxon>
        <taxon>Neopterygii</taxon>
        <taxon>Teleostei</taxon>
        <taxon>Ostariophysi</taxon>
        <taxon>Cypriniformes</taxon>
        <taxon>Danionidae</taxon>
        <taxon>Danioninae</taxon>
        <taxon>Danio</taxon>
    </lineage>
</organism>
<proteinExistence type="predicted"/>
<name>A0AC58JG52_DANRE</name>
<reference evidence="2" key="1">
    <citation type="submission" date="2025-08" db="UniProtKB">
        <authorList>
            <consortium name="RefSeq"/>
        </authorList>
    </citation>
    <scope>IDENTIFICATION</scope>
    <source>
        <strain evidence="2">Tuebingen</strain>
        <tissue evidence="2">Fibroblasts and whole tissue</tissue>
    </source>
</reference>
<dbReference type="RefSeq" id="XP_073805461.1">
    <property type="nucleotide sequence ID" value="XM_073949360.1"/>
</dbReference>
<keyword evidence="1" id="KW-1185">Reference proteome</keyword>
<sequence length="168" mass="19062">MQISYPTSAFLIAFLCSLLSSLSGLIVRYPREPVEEMEGRVLSFKCRLEYKTEDCDISAKWWRVESDAISEPITDPNRFLITVNETKIDEQRHRDIVLTFNSLSIADRGSYQCTAKCLNTETVAKGHVLNLNVKADPHKGLKASAWSGKLKTDVTVLVLSIMLFVWYN</sequence>
<protein>
    <submittedName>
        <fullName evidence="2">Uncharacterized protein</fullName>
    </submittedName>
</protein>
<accession>A0AC58JG52</accession>